<comment type="caution">
    <text evidence="4">The sequence shown here is derived from an EMBL/GenBank/DDBJ whole genome shotgun (WGS) entry which is preliminary data.</text>
</comment>
<evidence type="ECO:0000256" key="1">
    <source>
        <dbReference type="ARBA" id="ARBA00023157"/>
    </source>
</evidence>
<evidence type="ECO:0000256" key="3">
    <source>
        <dbReference type="SAM" id="Phobius"/>
    </source>
</evidence>
<sequence>MFLDDCPDKLLVLLCYYDTTIQVVRSELLIHFSCTSYITLVYTVFLSPQYVYTGIFPSTGVLLLCFAGAYWQPCDAVRSSRMVCGSKMGKKQAVEPFEWWPDEEEPCPPDQWRCRDDKECIPRSALCSNATECEDGSDESPRFCGPLFKQFHVIITNICATGDPSWQLRQSNVVHKAKGIKTRRRPFESQRLASEKL</sequence>
<keyword evidence="3" id="KW-0812">Transmembrane</keyword>
<dbReference type="EMBL" id="VSRR010059437">
    <property type="protein sequence ID" value="MPC82325.1"/>
    <property type="molecule type" value="Genomic_DNA"/>
</dbReference>
<evidence type="ECO:0000313" key="4">
    <source>
        <dbReference type="EMBL" id="MPC82325.1"/>
    </source>
</evidence>
<dbReference type="SMART" id="SM00192">
    <property type="entry name" value="LDLa"/>
    <property type="match status" value="1"/>
</dbReference>
<dbReference type="CDD" id="cd00112">
    <property type="entry name" value="LDLa"/>
    <property type="match status" value="1"/>
</dbReference>
<name>A0A5B7IJ33_PORTR</name>
<dbReference type="OrthoDB" id="6372855at2759"/>
<gene>
    <name evidence="4" type="ORF">E2C01_076984</name>
</gene>
<keyword evidence="3" id="KW-1133">Transmembrane helix</keyword>
<dbReference type="SUPFAM" id="SSF57424">
    <property type="entry name" value="LDL receptor-like module"/>
    <property type="match status" value="1"/>
</dbReference>
<feature type="transmembrane region" description="Helical" evidence="3">
    <location>
        <begin position="51"/>
        <end position="71"/>
    </location>
</feature>
<keyword evidence="5" id="KW-1185">Reference proteome</keyword>
<dbReference type="AlphaFoldDB" id="A0A5B7IJ33"/>
<organism evidence="4 5">
    <name type="scientific">Portunus trituberculatus</name>
    <name type="common">Swimming crab</name>
    <name type="synonym">Neptunus trituberculatus</name>
    <dbReference type="NCBI Taxonomy" id="210409"/>
    <lineage>
        <taxon>Eukaryota</taxon>
        <taxon>Metazoa</taxon>
        <taxon>Ecdysozoa</taxon>
        <taxon>Arthropoda</taxon>
        <taxon>Crustacea</taxon>
        <taxon>Multicrustacea</taxon>
        <taxon>Malacostraca</taxon>
        <taxon>Eumalacostraca</taxon>
        <taxon>Eucarida</taxon>
        <taxon>Decapoda</taxon>
        <taxon>Pleocyemata</taxon>
        <taxon>Brachyura</taxon>
        <taxon>Eubrachyura</taxon>
        <taxon>Portunoidea</taxon>
        <taxon>Portunidae</taxon>
        <taxon>Portuninae</taxon>
        <taxon>Portunus</taxon>
    </lineage>
</organism>
<dbReference type="PROSITE" id="PS50068">
    <property type="entry name" value="LDLRA_2"/>
    <property type="match status" value="1"/>
</dbReference>
<dbReference type="Gene3D" id="2.40.128.620">
    <property type="match status" value="1"/>
</dbReference>
<protein>
    <submittedName>
        <fullName evidence="4">Uncharacterized protein</fullName>
    </submittedName>
</protein>
<dbReference type="Proteomes" id="UP000324222">
    <property type="component" value="Unassembled WGS sequence"/>
</dbReference>
<dbReference type="Pfam" id="PF00057">
    <property type="entry name" value="Ldl_recept_a"/>
    <property type="match status" value="1"/>
</dbReference>
<dbReference type="InterPro" id="IPR036055">
    <property type="entry name" value="LDL_receptor-like_sf"/>
</dbReference>
<reference evidence="4 5" key="1">
    <citation type="submission" date="2019-05" db="EMBL/GenBank/DDBJ databases">
        <title>Another draft genome of Portunus trituberculatus and its Hox gene families provides insights of decapod evolution.</title>
        <authorList>
            <person name="Jeong J.-H."/>
            <person name="Song I."/>
            <person name="Kim S."/>
            <person name="Choi T."/>
            <person name="Kim D."/>
            <person name="Ryu S."/>
            <person name="Kim W."/>
        </authorList>
    </citation>
    <scope>NUCLEOTIDE SEQUENCE [LARGE SCALE GENOMIC DNA]</scope>
    <source>
        <tissue evidence="4">Muscle</tissue>
    </source>
</reference>
<evidence type="ECO:0000256" key="2">
    <source>
        <dbReference type="PROSITE-ProRule" id="PRU00124"/>
    </source>
</evidence>
<dbReference type="InterPro" id="IPR002172">
    <property type="entry name" value="LDrepeatLR_classA_rpt"/>
</dbReference>
<proteinExistence type="predicted"/>
<keyword evidence="1" id="KW-1015">Disulfide bond</keyword>
<keyword evidence="3" id="KW-0472">Membrane</keyword>
<comment type="caution">
    <text evidence="2">Lacks conserved residue(s) required for the propagation of feature annotation.</text>
</comment>
<accession>A0A5B7IJ33</accession>
<evidence type="ECO:0000313" key="5">
    <source>
        <dbReference type="Proteomes" id="UP000324222"/>
    </source>
</evidence>